<feature type="binding site" evidence="1">
    <location>
        <begin position="126"/>
        <end position="127"/>
    </location>
    <ligand>
        <name>ATP</name>
        <dbReference type="ChEBI" id="CHEBI:30616"/>
    </ligand>
</feature>
<comment type="pathway">
    <text evidence="1">Cofactor biosynthesis; thiamine diphosphate biosynthesis; thiamine diphosphate from thiamine phosphate: step 1/1.</text>
</comment>
<comment type="catalytic activity">
    <reaction evidence="1">
        <text>thiamine phosphate + ATP = thiamine diphosphate + ADP</text>
        <dbReference type="Rhea" id="RHEA:15913"/>
        <dbReference type="ChEBI" id="CHEBI:30616"/>
        <dbReference type="ChEBI" id="CHEBI:37575"/>
        <dbReference type="ChEBI" id="CHEBI:58937"/>
        <dbReference type="ChEBI" id="CHEBI:456216"/>
        <dbReference type="EC" id="2.7.4.16"/>
    </reaction>
</comment>
<dbReference type="PIRSF" id="PIRSF005303">
    <property type="entry name" value="Thiam_monoph_kin"/>
    <property type="match status" value="1"/>
</dbReference>
<dbReference type="Gene3D" id="3.30.1330.10">
    <property type="entry name" value="PurM-like, N-terminal domain"/>
    <property type="match status" value="1"/>
</dbReference>
<dbReference type="PANTHER" id="PTHR30270">
    <property type="entry name" value="THIAMINE-MONOPHOSPHATE KINASE"/>
    <property type="match status" value="1"/>
</dbReference>
<keyword evidence="1" id="KW-0808">Transferase</keyword>
<dbReference type="GO" id="GO:0009228">
    <property type="term" value="P:thiamine biosynthetic process"/>
    <property type="evidence" value="ECO:0007669"/>
    <property type="project" value="UniProtKB-KW"/>
</dbReference>
<keyword evidence="1" id="KW-0479">Metal-binding</keyword>
<dbReference type="GO" id="GO:0009030">
    <property type="term" value="F:thiamine-phosphate kinase activity"/>
    <property type="evidence" value="ECO:0007669"/>
    <property type="project" value="UniProtKB-UniRule"/>
</dbReference>
<feature type="binding site" evidence="1">
    <location>
        <position position="223"/>
    </location>
    <ligand>
        <name>Mg(2+)</name>
        <dbReference type="ChEBI" id="CHEBI:18420"/>
        <label>5</label>
    </ligand>
</feature>
<dbReference type="Pfam" id="PF02769">
    <property type="entry name" value="AIRS_C"/>
    <property type="match status" value="1"/>
</dbReference>
<name>A0A1M4ZNY6_9FIRM</name>
<keyword evidence="1 4" id="KW-0418">Kinase</keyword>
<dbReference type="InterPro" id="IPR036676">
    <property type="entry name" value="PurM-like_C_sf"/>
</dbReference>
<keyword evidence="1" id="KW-0460">Magnesium</keyword>
<keyword evidence="1" id="KW-0067">ATP-binding</keyword>
<accession>A0A1M4ZNY6</accession>
<keyword evidence="1" id="KW-0784">Thiamine biosynthesis</keyword>
<feature type="binding site" evidence="1">
    <location>
        <position position="79"/>
    </location>
    <ligand>
        <name>Mg(2+)</name>
        <dbReference type="ChEBI" id="CHEBI:18420"/>
        <label>4</label>
    </ligand>
</feature>
<gene>
    <name evidence="1" type="primary">thiL</name>
    <name evidence="4" type="ORF">SAMN02745133_02042</name>
</gene>
<feature type="binding site" evidence="1">
    <location>
        <position position="79"/>
    </location>
    <ligand>
        <name>Mg(2+)</name>
        <dbReference type="ChEBI" id="CHEBI:18420"/>
        <label>3</label>
    </ligand>
</feature>
<dbReference type="STRING" id="1121429.SAMN02745133_02042"/>
<dbReference type="GO" id="GO:0005524">
    <property type="term" value="F:ATP binding"/>
    <property type="evidence" value="ECO:0007669"/>
    <property type="project" value="UniProtKB-UniRule"/>
</dbReference>
<keyword evidence="1" id="KW-0547">Nucleotide-binding</keyword>
<evidence type="ECO:0000256" key="1">
    <source>
        <dbReference type="HAMAP-Rule" id="MF_02128"/>
    </source>
</evidence>
<dbReference type="GO" id="GO:0000287">
    <property type="term" value="F:magnesium ion binding"/>
    <property type="evidence" value="ECO:0007669"/>
    <property type="project" value="UniProtKB-UniRule"/>
</dbReference>
<dbReference type="Proteomes" id="UP000184148">
    <property type="component" value="Unassembled WGS sequence"/>
</dbReference>
<sequence length="335" mass="35883">MNLSQVGEFGLISLLNKDLIHSPAGVIAGIGDDAAVLQSSGDCWQLFTTDMMVEGIHFRLDWSGYSDVGYKALAVNISDIAAMGGRPTHGVVSIAVSEHTRVEDVVELYRGLREIARNYKVNLVGGDTVKSPGPLVINVALLGEVAAGKAVYRSGATPGDVIYTTGNLGTSAAGLYLLAHQVSCSPQLKDRVIRAHLRPEPRVAAGILLASLEGVSALDDNSDGLAAELREICRAGSVGCLVWEKAFPVLPEVRQLAAQVGASTLDWVMNGGEDYELLFTLRPDRRKAVEEALHRAGIPFTAIGVIVPEQEGLLIERRNGTREVITMKGYNHFTE</sequence>
<dbReference type="EC" id="2.7.4.16" evidence="1"/>
<feature type="binding site" evidence="1">
    <location>
        <position position="330"/>
    </location>
    <ligand>
        <name>substrate</name>
    </ligand>
</feature>
<feature type="domain" description="PurM-like N-terminal" evidence="2">
    <location>
        <begin position="31"/>
        <end position="145"/>
    </location>
</feature>
<dbReference type="EMBL" id="FQUY01000014">
    <property type="protein sequence ID" value="SHF19517.1"/>
    <property type="molecule type" value="Genomic_DNA"/>
</dbReference>
<comment type="miscellaneous">
    <text evidence="1">Reaction mechanism of ThiL seems to utilize a direct, inline transfer of the gamma-phosphate of ATP to TMP rather than a phosphorylated enzyme intermediate.</text>
</comment>
<feature type="binding site" evidence="1">
    <location>
        <position position="222"/>
    </location>
    <ligand>
        <name>ATP</name>
        <dbReference type="ChEBI" id="CHEBI:30616"/>
    </ligand>
</feature>
<proteinExistence type="inferred from homology"/>
<dbReference type="RefSeq" id="WP_073239291.1">
    <property type="nucleotide sequence ID" value="NZ_FQUY01000014.1"/>
</dbReference>
<dbReference type="Gene3D" id="3.90.650.10">
    <property type="entry name" value="PurM-like C-terminal domain"/>
    <property type="match status" value="1"/>
</dbReference>
<feature type="binding site" evidence="1">
    <location>
        <position position="33"/>
    </location>
    <ligand>
        <name>Mg(2+)</name>
        <dbReference type="ChEBI" id="CHEBI:18420"/>
        <label>4</label>
    </ligand>
</feature>
<dbReference type="InterPro" id="IPR010918">
    <property type="entry name" value="PurM-like_C_dom"/>
</dbReference>
<dbReference type="CDD" id="cd02194">
    <property type="entry name" value="ThiL"/>
    <property type="match status" value="1"/>
</dbReference>
<feature type="domain" description="PurM-like C-terminal" evidence="3">
    <location>
        <begin position="158"/>
        <end position="311"/>
    </location>
</feature>
<evidence type="ECO:0000313" key="5">
    <source>
        <dbReference type="Proteomes" id="UP000184148"/>
    </source>
</evidence>
<organism evidence="4 5">
    <name type="scientific">Desulforamulus putei DSM 12395</name>
    <dbReference type="NCBI Taxonomy" id="1121429"/>
    <lineage>
        <taxon>Bacteria</taxon>
        <taxon>Bacillati</taxon>
        <taxon>Bacillota</taxon>
        <taxon>Clostridia</taxon>
        <taxon>Eubacteriales</taxon>
        <taxon>Peptococcaceae</taxon>
        <taxon>Desulforamulus</taxon>
    </lineage>
</organism>
<feature type="binding site" evidence="1">
    <location>
        <position position="127"/>
    </location>
    <ligand>
        <name>Mg(2+)</name>
        <dbReference type="ChEBI" id="CHEBI:18420"/>
        <label>1</label>
    </ligand>
</feature>
<feature type="binding site" evidence="1">
    <location>
        <position position="153"/>
    </location>
    <ligand>
        <name>ATP</name>
        <dbReference type="ChEBI" id="CHEBI:30616"/>
    </ligand>
</feature>
<feature type="binding site" evidence="1">
    <location>
        <position position="50"/>
    </location>
    <ligand>
        <name>Mg(2+)</name>
        <dbReference type="ChEBI" id="CHEBI:18420"/>
        <label>2</label>
    </ligand>
</feature>
<dbReference type="InterPro" id="IPR036921">
    <property type="entry name" value="PurM-like_N_sf"/>
</dbReference>
<dbReference type="HAMAP" id="MF_02128">
    <property type="entry name" value="TMP_kinase"/>
    <property type="match status" value="1"/>
</dbReference>
<feature type="binding site" evidence="1">
    <location>
        <position position="220"/>
    </location>
    <ligand>
        <name>Mg(2+)</name>
        <dbReference type="ChEBI" id="CHEBI:18420"/>
        <label>3</label>
    </ligand>
</feature>
<evidence type="ECO:0000259" key="2">
    <source>
        <dbReference type="Pfam" id="PF00586"/>
    </source>
</evidence>
<dbReference type="SUPFAM" id="SSF55326">
    <property type="entry name" value="PurM N-terminal domain-like"/>
    <property type="match status" value="1"/>
</dbReference>
<feature type="binding site" evidence="1">
    <location>
        <position position="50"/>
    </location>
    <ligand>
        <name>Mg(2+)</name>
        <dbReference type="ChEBI" id="CHEBI:18420"/>
        <label>1</label>
    </ligand>
</feature>
<comment type="function">
    <text evidence="1">Catalyzes the ATP-dependent phosphorylation of thiamine-monophosphate (TMP) to form thiamine-pyrophosphate (TPP), the active form of vitamin B1.</text>
</comment>
<dbReference type="PANTHER" id="PTHR30270:SF0">
    <property type="entry name" value="THIAMINE-MONOPHOSPHATE KINASE"/>
    <property type="match status" value="1"/>
</dbReference>
<feature type="binding site" evidence="1">
    <location>
        <position position="49"/>
    </location>
    <ligand>
        <name>Mg(2+)</name>
        <dbReference type="ChEBI" id="CHEBI:18420"/>
        <label>1</label>
    </ligand>
</feature>
<keyword evidence="5" id="KW-1185">Reference proteome</keyword>
<feature type="binding site" evidence="1">
    <location>
        <position position="33"/>
    </location>
    <ligand>
        <name>Mg(2+)</name>
        <dbReference type="ChEBI" id="CHEBI:18420"/>
        <label>3</label>
    </ligand>
</feature>
<comment type="similarity">
    <text evidence="1">Belongs to the thiamine-monophosphate kinase family.</text>
</comment>
<dbReference type="NCBIfam" id="TIGR01379">
    <property type="entry name" value="thiL"/>
    <property type="match status" value="1"/>
</dbReference>
<dbReference type="InterPro" id="IPR006283">
    <property type="entry name" value="ThiL-like"/>
</dbReference>
<feature type="binding site" evidence="1">
    <location>
        <position position="57"/>
    </location>
    <ligand>
        <name>substrate</name>
    </ligand>
</feature>
<protein>
    <recommendedName>
        <fullName evidence="1">Thiamine-monophosphate kinase</fullName>
        <shortName evidence="1">TMP kinase</shortName>
        <shortName evidence="1">Thiamine-phosphate kinase</shortName>
        <ecNumber evidence="1">2.7.4.16</ecNumber>
    </recommendedName>
</protein>
<dbReference type="UniPathway" id="UPA00060">
    <property type="reaction ID" value="UER00142"/>
</dbReference>
<feature type="binding site" evidence="1">
    <location>
        <position position="273"/>
    </location>
    <ligand>
        <name>substrate</name>
    </ligand>
</feature>
<dbReference type="Pfam" id="PF00586">
    <property type="entry name" value="AIRS"/>
    <property type="match status" value="1"/>
</dbReference>
<evidence type="ECO:0000313" key="4">
    <source>
        <dbReference type="EMBL" id="SHF19517.1"/>
    </source>
</evidence>
<reference evidence="5" key="1">
    <citation type="submission" date="2016-11" db="EMBL/GenBank/DDBJ databases">
        <authorList>
            <person name="Varghese N."/>
            <person name="Submissions S."/>
        </authorList>
    </citation>
    <scope>NUCLEOTIDE SEQUENCE [LARGE SCALE GENOMIC DNA]</scope>
    <source>
        <strain evidence="5">DSM 12395</strain>
    </source>
</reference>
<dbReference type="GO" id="GO:0009229">
    <property type="term" value="P:thiamine diphosphate biosynthetic process"/>
    <property type="evidence" value="ECO:0007669"/>
    <property type="project" value="UniProtKB-UniRule"/>
</dbReference>
<dbReference type="SUPFAM" id="SSF56042">
    <property type="entry name" value="PurM C-terminal domain-like"/>
    <property type="match status" value="1"/>
</dbReference>
<dbReference type="AlphaFoldDB" id="A0A1M4ZNY6"/>
<evidence type="ECO:0000259" key="3">
    <source>
        <dbReference type="Pfam" id="PF02769"/>
    </source>
</evidence>
<feature type="binding site" evidence="1">
    <location>
        <position position="79"/>
    </location>
    <ligand>
        <name>Mg(2+)</name>
        <dbReference type="ChEBI" id="CHEBI:18420"/>
        <label>2</label>
    </ligand>
</feature>
<dbReference type="OrthoDB" id="9802811at2"/>
<feature type="binding site" evidence="1">
    <location>
        <position position="109"/>
    </location>
    <ligand>
        <name>ATP</name>
        <dbReference type="ChEBI" id="CHEBI:30616"/>
    </ligand>
</feature>
<feature type="binding site" evidence="1">
    <location>
        <position position="48"/>
    </location>
    <ligand>
        <name>Mg(2+)</name>
        <dbReference type="ChEBI" id="CHEBI:18420"/>
        <label>4</label>
    </ligand>
</feature>
<dbReference type="InterPro" id="IPR016188">
    <property type="entry name" value="PurM-like_N"/>
</dbReference>